<evidence type="ECO:0000256" key="3">
    <source>
        <dbReference type="ARBA" id="ARBA00023134"/>
    </source>
</evidence>
<comment type="subcellular location">
    <subcellularLocation>
        <location evidence="1">Endomembrane system</location>
    </subcellularLocation>
</comment>
<proteinExistence type="predicted"/>
<dbReference type="GO" id="GO:0005525">
    <property type="term" value="F:GTP binding"/>
    <property type="evidence" value="ECO:0007669"/>
    <property type="project" value="UniProtKB-KW"/>
</dbReference>
<evidence type="ECO:0000313" key="6">
    <source>
        <dbReference type="EMBL" id="KAJ5076844.1"/>
    </source>
</evidence>
<reference evidence="6" key="1">
    <citation type="submission" date="2022-10" db="EMBL/GenBank/DDBJ databases">
        <title>Novel sulphate-reducing endosymbionts in the free-living metamonad Anaeramoeba.</title>
        <authorList>
            <person name="Jerlstrom-Hultqvist J."/>
            <person name="Cepicka I."/>
            <person name="Gallot-Lavallee L."/>
            <person name="Salas-Leiva D."/>
            <person name="Curtis B.A."/>
            <person name="Zahonova K."/>
            <person name="Pipaliya S."/>
            <person name="Dacks J."/>
            <person name="Roger A.J."/>
        </authorList>
    </citation>
    <scope>NUCLEOTIDE SEQUENCE</scope>
    <source>
        <strain evidence="6">BMAN</strain>
    </source>
</reference>
<dbReference type="Gene3D" id="3.40.50.300">
    <property type="entry name" value="P-loop containing nucleotide triphosphate hydrolases"/>
    <property type="match status" value="1"/>
</dbReference>
<dbReference type="GO" id="GO:0003924">
    <property type="term" value="F:GTPase activity"/>
    <property type="evidence" value="ECO:0007669"/>
    <property type="project" value="InterPro"/>
</dbReference>
<dbReference type="SMART" id="SM00176">
    <property type="entry name" value="RAN"/>
    <property type="match status" value="1"/>
</dbReference>
<dbReference type="Proteomes" id="UP001149090">
    <property type="component" value="Unassembled WGS sequence"/>
</dbReference>
<dbReference type="OrthoDB" id="9989112at2759"/>
<gene>
    <name evidence="6" type="ORF">M0811_00162</name>
</gene>
<evidence type="ECO:0000256" key="4">
    <source>
        <dbReference type="ARBA" id="ARBA00023136"/>
    </source>
</evidence>
<dbReference type="FunFam" id="3.40.50.300:FF:000586">
    <property type="entry name" value="Rab family GTPase"/>
    <property type="match status" value="1"/>
</dbReference>
<dbReference type="AlphaFoldDB" id="A0A9Q0RFK8"/>
<organism evidence="6 7">
    <name type="scientific">Anaeramoeba ignava</name>
    <name type="common">Anaerobic marine amoeba</name>
    <dbReference type="NCBI Taxonomy" id="1746090"/>
    <lineage>
        <taxon>Eukaryota</taxon>
        <taxon>Metamonada</taxon>
        <taxon>Anaeramoebidae</taxon>
        <taxon>Anaeramoeba</taxon>
    </lineage>
</organism>
<dbReference type="SUPFAM" id="SSF52540">
    <property type="entry name" value="P-loop containing nucleoside triphosphate hydrolases"/>
    <property type="match status" value="1"/>
</dbReference>
<feature type="region of interest" description="Disordered" evidence="5">
    <location>
        <begin position="171"/>
        <end position="196"/>
    </location>
</feature>
<dbReference type="PANTHER" id="PTHR47977">
    <property type="entry name" value="RAS-RELATED PROTEIN RAB"/>
    <property type="match status" value="1"/>
</dbReference>
<dbReference type="OMA" id="HSWLEEA"/>
<protein>
    <submittedName>
        <fullName evidence="6">Small rab-related gtpase</fullName>
    </submittedName>
</protein>
<dbReference type="SMART" id="SM00173">
    <property type="entry name" value="RAS"/>
    <property type="match status" value="1"/>
</dbReference>
<keyword evidence="2" id="KW-0547">Nucleotide-binding</keyword>
<feature type="compositionally biased region" description="Basic residues" evidence="5">
    <location>
        <begin position="171"/>
        <end position="180"/>
    </location>
</feature>
<dbReference type="PROSITE" id="PS51417">
    <property type="entry name" value="ARF"/>
    <property type="match status" value="1"/>
</dbReference>
<dbReference type="SMART" id="SM00174">
    <property type="entry name" value="RHO"/>
    <property type="match status" value="1"/>
</dbReference>
<evidence type="ECO:0000313" key="7">
    <source>
        <dbReference type="Proteomes" id="UP001149090"/>
    </source>
</evidence>
<dbReference type="PROSITE" id="PS51419">
    <property type="entry name" value="RAB"/>
    <property type="match status" value="1"/>
</dbReference>
<evidence type="ECO:0000256" key="1">
    <source>
        <dbReference type="ARBA" id="ARBA00004308"/>
    </source>
</evidence>
<evidence type="ECO:0000256" key="5">
    <source>
        <dbReference type="SAM" id="MobiDB-lite"/>
    </source>
</evidence>
<dbReference type="PROSITE" id="PS51421">
    <property type="entry name" value="RAS"/>
    <property type="match status" value="1"/>
</dbReference>
<keyword evidence="3" id="KW-0342">GTP-binding</keyword>
<dbReference type="Pfam" id="PF00071">
    <property type="entry name" value="Ras"/>
    <property type="match status" value="1"/>
</dbReference>
<dbReference type="InterPro" id="IPR001806">
    <property type="entry name" value="Small_GTPase"/>
</dbReference>
<dbReference type="NCBIfam" id="TIGR00231">
    <property type="entry name" value="small_GTP"/>
    <property type="match status" value="1"/>
</dbReference>
<name>A0A9Q0RFK8_ANAIG</name>
<accession>A0A9Q0RFK8</accession>
<sequence>MTEEQITFKFLLIGTSRVGKSSILLRFCDNKFNESIGITIGVDFKFGEVMVDNKNIKMEIWDTAGQDRFRSITPSYYRNTTGIMIVYDVTNEETFEHISTWFQEIKSNAPEDVVIMIVGNKTDLEERRAVSYQKGQKLAGSYGCLFGEMSAKTGINVRESFTQMASQALKLQKKSKKKPKQKEVSFTKKTSTKKNC</sequence>
<keyword evidence="4" id="KW-0472">Membrane</keyword>
<dbReference type="SMART" id="SM00175">
    <property type="entry name" value="RAB"/>
    <property type="match status" value="1"/>
</dbReference>
<dbReference type="InterPro" id="IPR005225">
    <property type="entry name" value="Small_GTP-bd"/>
</dbReference>
<dbReference type="EMBL" id="JAPDFW010000059">
    <property type="protein sequence ID" value="KAJ5076844.1"/>
    <property type="molecule type" value="Genomic_DNA"/>
</dbReference>
<comment type="caution">
    <text evidence="6">The sequence shown here is derived from an EMBL/GenBank/DDBJ whole genome shotgun (WGS) entry which is preliminary data.</text>
</comment>
<dbReference type="CDD" id="cd00154">
    <property type="entry name" value="Rab"/>
    <property type="match status" value="1"/>
</dbReference>
<dbReference type="PRINTS" id="PR00449">
    <property type="entry name" value="RASTRNSFRMNG"/>
</dbReference>
<dbReference type="InterPro" id="IPR050227">
    <property type="entry name" value="Rab"/>
</dbReference>
<evidence type="ECO:0000256" key="2">
    <source>
        <dbReference type="ARBA" id="ARBA00022741"/>
    </source>
</evidence>
<dbReference type="SMART" id="SM00177">
    <property type="entry name" value="ARF"/>
    <property type="match status" value="1"/>
</dbReference>
<dbReference type="GO" id="GO:0012505">
    <property type="term" value="C:endomembrane system"/>
    <property type="evidence" value="ECO:0007669"/>
    <property type="project" value="UniProtKB-SubCell"/>
</dbReference>
<dbReference type="InterPro" id="IPR027417">
    <property type="entry name" value="P-loop_NTPase"/>
</dbReference>
<dbReference type="PROSITE" id="PS51420">
    <property type="entry name" value="RHO"/>
    <property type="match status" value="1"/>
</dbReference>
<keyword evidence="7" id="KW-1185">Reference proteome</keyword>